<dbReference type="EMBL" id="CP048649">
    <property type="protein sequence ID" value="QIB69002.1"/>
    <property type="molecule type" value="Genomic_DNA"/>
</dbReference>
<dbReference type="AlphaFoldDB" id="A0A858BUH1"/>
<gene>
    <name evidence="1" type="ORF">Ami103574_06545</name>
</gene>
<dbReference type="Proteomes" id="UP000466848">
    <property type="component" value="Chromosome"/>
</dbReference>
<dbReference type="KEGG" id="abut:Ami103574_06545"/>
<dbReference type="InterPro" id="IPR002933">
    <property type="entry name" value="Peptidase_M20"/>
</dbReference>
<reference evidence="1 2" key="1">
    <citation type="submission" date="2020-02" db="EMBL/GenBank/DDBJ databases">
        <authorList>
            <person name="Kim Y.B."/>
            <person name="Roh S.W."/>
        </authorList>
    </citation>
    <scope>NUCLEOTIDE SEQUENCE [LARGE SCALE GENOMIC DNA]</scope>
    <source>
        <strain evidence="1 2">DSM 103574</strain>
    </source>
</reference>
<dbReference type="PIRSF" id="PIRSF010386">
    <property type="entry name" value="RocB"/>
    <property type="match status" value="1"/>
</dbReference>
<name>A0A858BUH1_9FIRM</name>
<evidence type="ECO:0000313" key="1">
    <source>
        <dbReference type="EMBL" id="QIB69002.1"/>
    </source>
</evidence>
<dbReference type="Gene3D" id="3.40.630.10">
    <property type="entry name" value="Zn peptidases"/>
    <property type="match status" value="1"/>
</dbReference>
<dbReference type="InterPro" id="IPR012166">
    <property type="entry name" value="Uncharacterised_RocB"/>
</dbReference>
<dbReference type="PANTHER" id="PTHR43808">
    <property type="entry name" value="ACETYLORNITHINE DEACETYLASE"/>
    <property type="match status" value="1"/>
</dbReference>
<accession>A0A858BUH1</accession>
<dbReference type="PANTHER" id="PTHR43808:SF27">
    <property type="entry name" value="PROTEIN ROCB"/>
    <property type="match status" value="1"/>
</dbReference>
<dbReference type="InterPro" id="IPR050072">
    <property type="entry name" value="Peptidase_M20A"/>
</dbReference>
<dbReference type="SUPFAM" id="SSF53187">
    <property type="entry name" value="Zn-dependent exopeptidases"/>
    <property type="match status" value="1"/>
</dbReference>
<dbReference type="GO" id="GO:0016787">
    <property type="term" value="F:hydrolase activity"/>
    <property type="evidence" value="ECO:0007669"/>
    <property type="project" value="UniProtKB-KW"/>
</dbReference>
<dbReference type="RefSeq" id="WP_163065874.1">
    <property type="nucleotide sequence ID" value="NZ_CP048649.1"/>
</dbReference>
<protein>
    <submittedName>
        <fullName evidence="1">M20/M25/M40 family metallo-hydrolase</fullName>
    </submittedName>
</protein>
<proteinExistence type="predicted"/>
<keyword evidence="2" id="KW-1185">Reference proteome</keyword>
<evidence type="ECO:0000313" key="2">
    <source>
        <dbReference type="Proteomes" id="UP000466848"/>
    </source>
</evidence>
<sequence>MTIAGRIEENLYKYLKAITHTGTALERNSEAFFREWFDSLPYLREHPELCGFYPLAKDRLNRHIPWALLKGQGSQTVILLHHTDTVDVEDFGKYGDLAYQPLEVEKLFSEGAVELSPEARADLESGQWLFGRGASDMKGGGCIHLSLFEEYCQQEDFVGNILLIGVPDEENLSAGMRSAVYLLKELREQHQLSYKLLLNVEPHDRLEERNITVYDGSVGKMMPVFLVRGKLAHVGQIYKGLNPVNLLSAIVRKTELNPDFIEKSGNTVTPPPAWLYFKDRKETYDVSLPLMAGGYLSVLSLEKSPKEIFEQLKMLSLEAFEEVLAGMKKSYEVYRNLTGRDLEHLDWKPEVKYYGELYRQLAEERGEVFQEEMTAFQQQLEEQIQAGSLDRIEGAYRLMENALTYDRDSSPLVVIALAPPYYPSTNNAMLEQAGDIDRLLEKLAAYGLDETGCGIYVQNYFTGISDLSYAMFTADEENIRYIQENMMFWGDLYHIPLDIMKEQSMPVLNLGPWGKDLHKSTERVYKKDLFENIPKLVDFMLEQVLRP</sequence>
<dbReference type="Pfam" id="PF01546">
    <property type="entry name" value="Peptidase_M20"/>
    <property type="match status" value="1"/>
</dbReference>
<organism evidence="1 2">
    <name type="scientific">Aminipila butyrica</name>
    <dbReference type="NCBI Taxonomy" id="433296"/>
    <lineage>
        <taxon>Bacteria</taxon>
        <taxon>Bacillati</taxon>
        <taxon>Bacillota</taxon>
        <taxon>Clostridia</taxon>
        <taxon>Peptostreptococcales</taxon>
        <taxon>Anaerovoracaceae</taxon>
        <taxon>Aminipila</taxon>
    </lineage>
</organism>
<keyword evidence="1" id="KW-0378">Hydrolase</keyword>